<organism evidence="4 5">
    <name type="scientific">Algoriphagus ratkowskyi</name>
    <dbReference type="NCBI Taxonomy" id="57028"/>
    <lineage>
        <taxon>Bacteria</taxon>
        <taxon>Pseudomonadati</taxon>
        <taxon>Bacteroidota</taxon>
        <taxon>Cytophagia</taxon>
        <taxon>Cytophagales</taxon>
        <taxon>Cyclobacteriaceae</taxon>
        <taxon>Algoriphagus</taxon>
    </lineage>
</organism>
<name>A0A2W7QZS8_9BACT</name>
<reference evidence="4 5" key="1">
    <citation type="submission" date="2018-06" db="EMBL/GenBank/DDBJ databases">
        <title>Genomic Encyclopedia of Archaeal and Bacterial Type Strains, Phase II (KMG-II): from individual species to whole genera.</title>
        <authorList>
            <person name="Goeker M."/>
        </authorList>
    </citation>
    <scope>NUCLEOTIDE SEQUENCE [LARGE SCALE GENOMIC DNA]</scope>
    <source>
        <strain evidence="4 5">DSM 22686</strain>
    </source>
</reference>
<sequence>MLRIKEDISISDGSQLLTLNFSILKFSNLRIISILQSLLQINSANIQFKAQQAFQNLEFKWQEAQHWAIIGISGWELTAFIESIRGNSVVSSGEISRPFAVAYSTEKSQSKEIHSFRDLIAYVSQKYEFHNKSHQQNFYFQQRFNSTESEEAATVLEYLKEVDAKIAGLWTLESVSKLLRLEHLLDKGIIKLSNGETRRLALALGLLRQPKIYLMDQPMTGLDVKSREEFGEVLKEIIAAGVHVLISTSADEIPEGITHIAKIDKSGILETWTKSEYHGLGVQLKSTASWGWQELGTLLPTSFPQRESIIKLENVTIKYGEKTILNQLNWEVKPGERWLLKGPNGSGKSTLLSLLIGENPQAYSQDFWLFDRKRGTGESIWDIKRPTGFVAPELSRYFPTNQTCRKVILSGFFDTMGLFKKASKEQEALGLRWMKLFNLESLANLPISRLSLENQRWTLLARALIKKPELLILDEASQGMDEFQRRLFKDTIQQICERSTMTLVYVSHYAADVPDAVGKVMELR</sequence>
<accession>A0A2W7QZS8</accession>
<dbReference type="InterPro" id="IPR027417">
    <property type="entry name" value="P-loop_NTPase"/>
</dbReference>
<evidence type="ECO:0000259" key="3">
    <source>
        <dbReference type="PROSITE" id="PS50893"/>
    </source>
</evidence>
<feature type="domain" description="ABC transporter" evidence="3">
    <location>
        <begin position="310"/>
        <end position="523"/>
    </location>
</feature>
<feature type="domain" description="ABC transporter" evidence="3">
    <location>
        <begin position="29"/>
        <end position="290"/>
    </location>
</feature>
<comment type="similarity">
    <text evidence="1">Belongs to the ABC transporter superfamily.</text>
</comment>
<evidence type="ECO:0000313" key="5">
    <source>
        <dbReference type="Proteomes" id="UP000249115"/>
    </source>
</evidence>
<dbReference type="Gene3D" id="3.40.50.300">
    <property type="entry name" value="P-loop containing nucleotide triphosphate hydrolases"/>
    <property type="match status" value="2"/>
</dbReference>
<protein>
    <submittedName>
        <fullName evidence="4">Molybdate transport system ATP-binding protein</fullName>
    </submittedName>
</protein>
<keyword evidence="2" id="KW-0813">Transport</keyword>
<gene>
    <name evidence="4" type="ORF">LV84_03145</name>
</gene>
<dbReference type="AlphaFoldDB" id="A0A2W7QZS8"/>
<dbReference type="GO" id="GO:0016887">
    <property type="term" value="F:ATP hydrolysis activity"/>
    <property type="evidence" value="ECO:0007669"/>
    <property type="project" value="InterPro"/>
</dbReference>
<dbReference type="PANTHER" id="PTHR43117">
    <property type="entry name" value="OSMOPROTECTANT IMPORT ATP-BINDING PROTEIN OSMV"/>
    <property type="match status" value="1"/>
</dbReference>
<keyword evidence="4" id="KW-0067">ATP-binding</keyword>
<evidence type="ECO:0000256" key="2">
    <source>
        <dbReference type="ARBA" id="ARBA00022448"/>
    </source>
</evidence>
<dbReference type="Proteomes" id="UP000249115">
    <property type="component" value="Unassembled WGS sequence"/>
</dbReference>
<evidence type="ECO:0000313" key="4">
    <source>
        <dbReference type="EMBL" id="PZX53421.1"/>
    </source>
</evidence>
<proteinExistence type="inferred from homology"/>
<dbReference type="InterPro" id="IPR003439">
    <property type="entry name" value="ABC_transporter-like_ATP-bd"/>
</dbReference>
<dbReference type="PANTHER" id="PTHR43117:SF4">
    <property type="entry name" value="OSMOPROTECTANT IMPORT ATP-BINDING PROTEIN OSMV"/>
    <property type="match status" value="1"/>
</dbReference>
<keyword evidence="4" id="KW-0547">Nucleotide-binding</keyword>
<dbReference type="Pfam" id="PF00005">
    <property type="entry name" value="ABC_tran"/>
    <property type="match status" value="2"/>
</dbReference>
<evidence type="ECO:0000256" key="1">
    <source>
        <dbReference type="ARBA" id="ARBA00005417"/>
    </source>
</evidence>
<dbReference type="PROSITE" id="PS50893">
    <property type="entry name" value="ABC_TRANSPORTER_2"/>
    <property type="match status" value="2"/>
</dbReference>
<dbReference type="GO" id="GO:0005524">
    <property type="term" value="F:ATP binding"/>
    <property type="evidence" value="ECO:0007669"/>
    <property type="project" value="UniProtKB-KW"/>
</dbReference>
<dbReference type="EMBL" id="QKZU01000012">
    <property type="protein sequence ID" value="PZX53421.1"/>
    <property type="molecule type" value="Genomic_DNA"/>
</dbReference>
<dbReference type="SUPFAM" id="SSF52540">
    <property type="entry name" value="P-loop containing nucleoside triphosphate hydrolases"/>
    <property type="match status" value="2"/>
</dbReference>
<comment type="caution">
    <text evidence="4">The sequence shown here is derived from an EMBL/GenBank/DDBJ whole genome shotgun (WGS) entry which is preliminary data.</text>
</comment>